<keyword evidence="1" id="KW-0175">Coiled coil</keyword>
<name>A0A1V6RAX4_9EURO</name>
<dbReference type="AlphaFoldDB" id="A0A1V6RAX4"/>
<accession>A0A1V6RAX4</accession>
<protein>
    <submittedName>
        <fullName evidence="2">Uncharacterized protein</fullName>
    </submittedName>
</protein>
<proteinExistence type="predicted"/>
<evidence type="ECO:0000313" key="3">
    <source>
        <dbReference type="Proteomes" id="UP000191612"/>
    </source>
</evidence>
<comment type="caution">
    <text evidence="2">The sequence shown here is derived from an EMBL/GenBank/DDBJ whole genome shotgun (WGS) entry which is preliminary data.</text>
</comment>
<dbReference type="EMBL" id="MDYO01000009">
    <property type="protein sequence ID" value="OQD98457.1"/>
    <property type="molecule type" value="Genomic_DNA"/>
</dbReference>
<feature type="coiled-coil region" evidence="1">
    <location>
        <begin position="31"/>
        <end position="58"/>
    </location>
</feature>
<sequence>MSYHDTARRLPKDIPISASAVEAAAMAVVAISRAQELREELRARADGLRRAADQAEAAAQQL</sequence>
<dbReference type="Proteomes" id="UP000191612">
    <property type="component" value="Unassembled WGS sequence"/>
</dbReference>
<gene>
    <name evidence="2" type="ORF">PENSOL_c009G02631</name>
</gene>
<evidence type="ECO:0000256" key="1">
    <source>
        <dbReference type="SAM" id="Coils"/>
    </source>
</evidence>
<organism evidence="2 3">
    <name type="scientific">Penicillium solitum</name>
    <dbReference type="NCBI Taxonomy" id="60172"/>
    <lineage>
        <taxon>Eukaryota</taxon>
        <taxon>Fungi</taxon>
        <taxon>Dikarya</taxon>
        <taxon>Ascomycota</taxon>
        <taxon>Pezizomycotina</taxon>
        <taxon>Eurotiomycetes</taxon>
        <taxon>Eurotiomycetidae</taxon>
        <taxon>Eurotiales</taxon>
        <taxon>Aspergillaceae</taxon>
        <taxon>Penicillium</taxon>
    </lineage>
</organism>
<reference evidence="3" key="1">
    <citation type="journal article" date="2017" name="Nat. Microbiol.">
        <title>Global analysis of biosynthetic gene clusters reveals vast potential of secondary metabolite production in Penicillium species.</title>
        <authorList>
            <person name="Nielsen J.C."/>
            <person name="Grijseels S."/>
            <person name="Prigent S."/>
            <person name="Ji B."/>
            <person name="Dainat J."/>
            <person name="Nielsen K.F."/>
            <person name="Frisvad J.C."/>
            <person name="Workman M."/>
            <person name="Nielsen J."/>
        </authorList>
    </citation>
    <scope>NUCLEOTIDE SEQUENCE [LARGE SCALE GENOMIC DNA]</scope>
    <source>
        <strain evidence="3">IBT 29525</strain>
    </source>
</reference>
<evidence type="ECO:0000313" key="2">
    <source>
        <dbReference type="EMBL" id="OQD98457.1"/>
    </source>
</evidence>
<keyword evidence="3" id="KW-1185">Reference proteome</keyword>